<dbReference type="Proteomes" id="UP000464495">
    <property type="component" value="Chromosome"/>
</dbReference>
<dbReference type="InterPro" id="IPR030995">
    <property type="entry name" value="SoxZ"/>
</dbReference>
<dbReference type="EMBL" id="CP046620">
    <property type="protein sequence ID" value="QHQ36910.1"/>
    <property type="molecule type" value="Genomic_DNA"/>
</dbReference>
<evidence type="ECO:0000313" key="3">
    <source>
        <dbReference type="Proteomes" id="UP000464495"/>
    </source>
</evidence>
<gene>
    <name evidence="2" type="primary">soxZ</name>
    <name evidence="2" type="ORF">GO499_17845</name>
</gene>
<dbReference type="AlphaFoldDB" id="A0A6P1T5A9"/>
<evidence type="ECO:0000259" key="1">
    <source>
        <dbReference type="Pfam" id="PF08770"/>
    </source>
</evidence>
<dbReference type="NCBIfam" id="TIGR04490">
    <property type="entry name" value="SoxZ_true"/>
    <property type="match status" value="1"/>
</dbReference>
<sequence length="109" mass="12165">MASGVKTRIKLPAKVKAGRSFTIKTMVTHPMESGQRRNAEGGLIPRSIINRFSCTFEGETVVDVEMHPSVSSNPFLEFEAVIPTSGVLQFTWFDDDGDIYREEKQVDVT</sequence>
<dbReference type="InterPro" id="IPR013783">
    <property type="entry name" value="Ig-like_fold"/>
</dbReference>
<organism evidence="2 3">
    <name type="scientific">Algicella marina</name>
    <dbReference type="NCBI Taxonomy" id="2683284"/>
    <lineage>
        <taxon>Bacteria</taxon>
        <taxon>Pseudomonadati</taxon>
        <taxon>Pseudomonadota</taxon>
        <taxon>Alphaproteobacteria</taxon>
        <taxon>Rhodobacterales</taxon>
        <taxon>Paracoccaceae</taxon>
        <taxon>Algicella</taxon>
    </lineage>
</organism>
<accession>A0A6P1T5A9</accession>
<dbReference type="Pfam" id="PF08770">
    <property type="entry name" value="SoxZ"/>
    <property type="match status" value="1"/>
</dbReference>
<dbReference type="SUPFAM" id="SSF81296">
    <property type="entry name" value="E set domains"/>
    <property type="match status" value="1"/>
</dbReference>
<evidence type="ECO:0000313" key="2">
    <source>
        <dbReference type="EMBL" id="QHQ36910.1"/>
    </source>
</evidence>
<feature type="domain" description="Sulphur oxidation protein SoxZ" evidence="1">
    <location>
        <begin position="10"/>
        <end position="103"/>
    </location>
</feature>
<dbReference type="InterPro" id="IPR014756">
    <property type="entry name" value="Ig_E-set"/>
</dbReference>
<dbReference type="Gene3D" id="2.60.40.10">
    <property type="entry name" value="Immunoglobulins"/>
    <property type="match status" value="1"/>
</dbReference>
<keyword evidence="3" id="KW-1185">Reference proteome</keyword>
<dbReference type="KEGG" id="amaq:GO499_17845"/>
<name>A0A6P1T5A9_9RHOB</name>
<protein>
    <submittedName>
        <fullName evidence="2">Thiosulfate oxidation carrier complex protein SoxZ</fullName>
    </submittedName>
</protein>
<dbReference type="RefSeq" id="WP_161863453.1">
    <property type="nucleotide sequence ID" value="NZ_CP046620.1"/>
</dbReference>
<dbReference type="InterPro" id="IPR014880">
    <property type="entry name" value="SoxZ_dom"/>
</dbReference>
<proteinExistence type="predicted"/>
<reference evidence="2 3" key="1">
    <citation type="submission" date="2019-12" db="EMBL/GenBank/DDBJ databases">
        <title>Complete genome sequence of Algicella marina strain 9Alg 56(T) isolated from the red alga Tichocarpus crinitus.</title>
        <authorList>
            <person name="Kim S.-G."/>
            <person name="Nedashkovskaya O.I."/>
        </authorList>
    </citation>
    <scope>NUCLEOTIDE SEQUENCE [LARGE SCALE GENOMIC DNA]</scope>
    <source>
        <strain evidence="2 3">9Alg 56</strain>
    </source>
</reference>